<dbReference type="PANTHER" id="PTHR13847:SF284">
    <property type="entry name" value="FAD DEPENDENT OXIDOREDUCTASE DOMAIN-CONTAINING PROTEIN"/>
    <property type="match status" value="1"/>
</dbReference>
<dbReference type="InterPro" id="IPR006076">
    <property type="entry name" value="FAD-dep_OxRdtase"/>
</dbReference>
<dbReference type="EMBL" id="MU006363">
    <property type="protein sequence ID" value="KAF2844802.1"/>
    <property type="molecule type" value="Genomic_DNA"/>
</dbReference>
<evidence type="ECO:0000313" key="3">
    <source>
        <dbReference type="Proteomes" id="UP000799423"/>
    </source>
</evidence>
<dbReference type="InterPro" id="IPR036188">
    <property type="entry name" value="FAD/NAD-bd_sf"/>
</dbReference>
<accession>A0A6A7ANV1</accession>
<organism evidence="2 3">
    <name type="scientific">Plenodomus tracheiphilus IPT5</name>
    <dbReference type="NCBI Taxonomy" id="1408161"/>
    <lineage>
        <taxon>Eukaryota</taxon>
        <taxon>Fungi</taxon>
        <taxon>Dikarya</taxon>
        <taxon>Ascomycota</taxon>
        <taxon>Pezizomycotina</taxon>
        <taxon>Dothideomycetes</taxon>
        <taxon>Pleosporomycetidae</taxon>
        <taxon>Pleosporales</taxon>
        <taxon>Pleosporineae</taxon>
        <taxon>Leptosphaeriaceae</taxon>
        <taxon>Plenodomus</taxon>
    </lineage>
</organism>
<dbReference type="GO" id="GO:0005737">
    <property type="term" value="C:cytoplasm"/>
    <property type="evidence" value="ECO:0007669"/>
    <property type="project" value="TreeGrafter"/>
</dbReference>
<dbReference type="PANTHER" id="PTHR13847">
    <property type="entry name" value="SARCOSINE DEHYDROGENASE-RELATED"/>
    <property type="match status" value="1"/>
</dbReference>
<proteinExistence type="predicted"/>
<dbReference type="Proteomes" id="UP000799423">
    <property type="component" value="Unassembled WGS sequence"/>
</dbReference>
<feature type="domain" description="FAD dependent oxidoreductase" evidence="1">
    <location>
        <begin position="44"/>
        <end position="453"/>
    </location>
</feature>
<keyword evidence="3" id="KW-1185">Reference proteome</keyword>
<name>A0A6A7ANV1_9PLEO</name>
<reference evidence="2" key="1">
    <citation type="submission" date="2020-01" db="EMBL/GenBank/DDBJ databases">
        <authorList>
            <consortium name="DOE Joint Genome Institute"/>
            <person name="Haridas S."/>
            <person name="Albert R."/>
            <person name="Binder M."/>
            <person name="Bloem J."/>
            <person name="Labutti K."/>
            <person name="Salamov A."/>
            <person name="Andreopoulos B."/>
            <person name="Baker S.E."/>
            <person name="Barry K."/>
            <person name="Bills G."/>
            <person name="Bluhm B.H."/>
            <person name="Cannon C."/>
            <person name="Castanera R."/>
            <person name="Culley D.E."/>
            <person name="Daum C."/>
            <person name="Ezra D."/>
            <person name="Gonzalez J.B."/>
            <person name="Henrissat B."/>
            <person name="Kuo A."/>
            <person name="Liang C."/>
            <person name="Lipzen A."/>
            <person name="Lutzoni F."/>
            <person name="Magnuson J."/>
            <person name="Mondo S."/>
            <person name="Nolan M."/>
            <person name="Ohm R."/>
            <person name="Pangilinan J."/>
            <person name="Park H.-J."/>
            <person name="Ramirez L."/>
            <person name="Alfaro M."/>
            <person name="Sun H."/>
            <person name="Tritt A."/>
            <person name="Yoshinaga Y."/>
            <person name="Zwiers L.-H."/>
            <person name="Turgeon B.G."/>
            <person name="Goodwin S.B."/>
            <person name="Spatafora J.W."/>
            <person name="Crous P.W."/>
            <person name="Grigoriev I.V."/>
        </authorList>
    </citation>
    <scope>NUCLEOTIDE SEQUENCE</scope>
    <source>
        <strain evidence="2">IPT5</strain>
    </source>
</reference>
<dbReference type="Gene3D" id="3.50.50.60">
    <property type="entry name" value="FAD/NAD(P)-binding domain"/>
    <property type="match status" value="1"/>
</dbReference>
<dbReference type="OrthoDB" id="429143at2759"/>
<dbReference type="SUPFAM" id="SSF51905">
    <property type="entry name" value="FAD/NAD(P)-binding domain"/>
    <property type="match status" value="1"/>
</dbReference>
<dbReference type="Pfam" id="PF01266">
    <property type="entry name" value="DAO"/>
    <property type="match status" value="1"/>
</dbReference>
<dbReference type="AlphaFoldDB" id="A0A6A7ANV1"/>
<evidence type="ECO:0000259" key="1">
    <source>
        <dbReference type="Pfam" id="PF01266"/>
    </source>
</evidence>
<sequence length="498" mass="54544">MEDRSRIPVALPVNNPVPSYWHNPKSPLANVIEPETDRTTVPYDYAIIGSGISGTMIAYNLLLLHPDARVVMIEAREICSGATGRNGGHTKAASYRSYLQHVQELGKDEALKIARLEYENIVQTHGLAAELGIDCESMLCDTVDVLYDSETFKMGKVAIEALRADAHEGEKERGGMAWYEIHEKGDEEIEKCFVAPENTNPTVKSEEKVAGMFRYLAGRIHAYRFTTGILQDCVKRGLQLCANTPVRAIEPSCNPATSPPSWDIFTTHNTIKATNIILATNGYTPYLLPDIQGAIVPMRGQITAQRPGASTKLASPLPTTYSFIYKDGYEYMIPRPLPNNKQHIIIGGGLGRLPNAGASEYGIVNDSTLNPEISTYLRNSLTGYFGAENWGEKDDEEAEARVVQEWTGIMGATADGRPFVGEVPGKKGVWLSAGFNGHGMVLCLRVAEALVEMMGVGCEGGVPGWLPESFLFTEERLSRLRNVGFGGRRDMQTGELSP</sequence>
<evidence type="ECO:0000313" key="2">
    <source>
        <dbReference type="EMBL" id="KAF2844802.1"/>
    </source>
</evidence>
<protein>
    <submittedName>
        <fullName evidence="2">FAD dependent oxidoreductase-like protein</fullName>
    </submittedName>
</protein>
<dbReference type="Gene3D" id="3.30.9.10">
    <property type="entry name" value="D-Amino Acid Oxidase, subunit A, domain 2"/>
    <property type="match status" value="1"/>
</dbReference>
<gene>
    <name evidence="2" type="ORF">T440DRAFT_473125</name>
</gene>